<name>A0ABT6JEA5_9GAMM</name>
<dbReference type="PROSITE" id="PS51762">
    <property type="entry name" value="GH16_2"/>
    <property type="match status" value="1"/>
</dbReference>
<comment type="similarity">
    <text evidence="1">Belongs to the glycosyl hydrolase 16 family.</text>
</comment>
<dbReference type="PROSITE" id="PS51257">
    <property type="entry name" value="PROKAR_LIPOPROTEIN"/>
    <property type="match status" value="1"/>
</dbReference>
<dbReference type="RefSeq" id="WP_280598936.1">
    <property type="nucleotide sequence ID" value="NZ_JARXRN010000006.1"/>
</dbReference>
<dbReference type="PANTHER" id="PTHR10963">
    <property type="entry name" value="GLYCOSYL HYDROLASE-RELATED"/>
    <property type="match status" value="1"/>
</dbReference>
<evidence type="ECO:0000256" key="2">
    <source>
        <dbReference type="SAM" id="MobiDB-lite"/>
    </source>
</evidence>
<dbReference type="EMBL" id="JARXRN010000006">
    <property type="protein sequence ID" value="MDH5829012.1"/>
    <property type="molecule type" value="Genomic_DNA"/>
</dbReference>
<dbReference type="SUPFAM" id="SSF49899">
    <property type="entry name" value="Concanavalin A-like lectins/glucanases"/>
    <property type="match status" value="1"/>
</dbReference>
<dbReference type="InterPro" id="IPR050546">
    <property type="entry name" value="Glycosyl_Hydrlase_16"/>
</dbReference>
<reference evidence="5 6" key="1">
    <citation type="submission" date="2023-04" db="EMBL/GenBank/DDBJ databases">
        <title>Luteimonas sp. M1R5S18.</title>
        <authorList>
            <person name="Sun J.-Q."/>
        </authorList>
    </citation>
    <scope>NUCLEOTIDE SEQUENCE [LARGE SCALE GENOMIC DNA]</scope>
    <source>
        <strain evidence="5 6">M1R5S18</strain>
    </source>
</reference>
<keyword evidence="5" id="KW-0378">Hydrolase</keyword>
<feature type="compositionally biased region" description="Polar residues" evidence="2">
    <location>
        <begin position="325"/>
        <end position="339"/>
    </location>
</feature>
<organism evidence="5 6">
    <name type="scientific">Luteimonas rhizosphaericola</name>
    <dbReference type="NCBI Taxonomy" id="3042024"/>
    <lineage>
        <taxon>Bacteria</taxon>
        <taxon>Pseudomonadati</taxon>
        <taxon>Pseudomonadota</taxon>
        <taxon>Gammaproteobacteria</taxon>
        <taxon>Lysobacterales</taxon>
        <taxon>Lysobacteraceae</taxon>
        <taxon>Luteimonas</taxon>
    </lineage>
</organism>
<dbReference type="Proteomes" id="UP001156831">
    <property type="component" value="Unassembled WGS sequence"/>
</dbReference>
<comment type="caution">
    <text evidence="5">The sequence shown here is derived from an EMBL/GenBank/DDBJ whole genome shotgun (WGS) entry which is preliminary data.</text>
</comment>
<feature type="region of interest" description="Disordered" evidence="2">
    <location>
        <begin position="299"/>
        <end position="394"/>
    </location>
</feature>
<keyword evidence="6" id="KW-1185">Reference proteome</keyword>
<dbReference type="InterPro" id="IPR000757">
    <property type="entry name" value="Beta-glucanase-like"/>
</dbReference>
<dbReference type="GO" id="GO:0016787">
    <property type="term" value="F:hydrolase activity"/>
    <property type="evidence" value="ECO:0007669"/>
    <property type="project" value="UniProtKB-KW"/>
</dbReference>
<accession>A0ABT6JEA5</accession>
<dbReference type="Pfam" id="PF00722">
    <property type="entry name" value="Glyco_hydro_16"/>
    <property type="match status" value="1"/>
</dbReference>
<feature type="domain" description="GH16" evidence="4">
    <location>
        <begin position="27"/>
        <end position="297"/>
    </location>
</feature>
<dbReference type="PANTHER" id="PTHR10963:SF55">
    <property type="entry name" value="GLYCOSIDE HYDROLASE FAMILY 16 PROTEIN"/>
    <property type="match status" value="1"/>
</dbReference>
<sequence>MTAPRSAPLRAALLLACLSSVACAAPTTARNTAAPPRVAMAATPAASAFDTLVWSDEFDTANTADWTFETGGHGWGNQELQHYTDGQNAFIQHDALAGSRVLVIEARRGAPAGASCWYGTCQYSSTRMITRGKREFRHGRVEARIRLPQTQGIWPAFWMLGSNFGQVGWPHSGEIDIMEHVGFEPTLTHGALHGPGYSGNTPFSGTYDLGERADARYRVYAVEWDAAGVRWFVDGQPFYSRTRAQVEARGPWVFDQPFFLLLNVAVGGSWPGSPDSSSVFPQRMYVDWVRVYQAAPPRIRRSGSQPLAPPRAARSPAPAPAPRGTSLSTPSAESAAQTSTRPLLAPLLRLGGATAGDARATACSREDGHTDAPACADANRDTGATPRGPARTPR</sequence>
<evidence type="ECO:0000256" key="1">
    <source>
        <dbReference type="ARBA" id="ARBA00006865"/>
    </source>
</evidence>
<keyword evidence="3" id="KW-0732">Signal</keyword>
<feature type="chain" id="PRO_5045765166" evidence="3">
    <location>
        <begin position="25"/>
        <end position="394"/>
    </location>
</feature>
<evidence type="ECO:0000313" key="6">
    <source>
        <dbReference type="Proteomes" id="UP001156831"/>
    </source>
</evidence>
<evidence type="ECO:0000259" key="4">
    <source>
        <dbReference type="PROSITE" id="PS51762"/>
    </source>
</evidence>
<protein>
    <submittedName>
        <fullName evidence="5">Glycoside hydrolase family 16 protein</fullName>
    </submittedName>
</protein>
<feature type="compositionally biased region" description="Low complexity" evidence="2">
    <location>
        <begin position="340"/>
        <end position="362"/>
    </location>
</feature>
<dbReference type="InterPro" id="IPR013320">
    <property type="entry name" value="ConA-like_dom_sf"/>
</dbReference>
<feature type="signal peptide" evidence="3">
    <location>
        <begin position="1"/>
        <end position="24"/>
    </location>
</feature>
<dbReference type="Gene3D" id="2.60.120.200">
    <property type="match status" value="1"/>
</dbReference>
<proteinExistence type="inferred from homology"/>
<evidence type="ECO:0000256" key="3">
    <source>
        <dbReference type="SAM" id="SignalP"/>
    </source>
</evidence>
<evidence type="ECO:0000313" key="5">
    <source>
        <dbReference type="EMBL" id="MDH5829012.1"/>
    </source>
</evidence>
<gene>
    <name evidence="5" type="ORF">QFW80_00535</name>
</gene>
<dbReference type="CDD" id="cd08023">
    <property type="entry name" value="GH16_laminarinase_like"/>
    <property type="match status" value="1"/>
</dbReference>